<evidence type="ECO:0000313" key="2">
    <source>
        <dbReference type="Proteomes" id="UP000241074"/>
    </source>
</evidence>
<sequence length="124" mass="13407">MASIASELVQRRPKDWLANVLVEDLPFRAALSSFGYDSRYREAAVRNRAGELFHIWLDFDVTGQFGADGSNAALTALRCNRITLGAGSMGPGSHFNLEGCDVDDILSPNLIGRGGPGWASSHQQ</sequence>
<reference evidence="1 2" key="2">
    <citation type="submission" date="2018-03" db="EMBL/GenBank/DDBJ databases">
        <authorList>
            <person name="Keele B.F."/>
        </authorList>
    </citation>
    <scope>NUCLEOTIDE SEQUENCE [LARGE SCALE GENOMIC DNA]</scope>
    <source>
        <strain evidence="1 2">D13</strain>
    </source>
</reference>
<dbReference type="AlphaFoldDB" id="A0A2P1PUM0"/>
<dbReference type="Proteomes" id="UP000241074">
    <property type="component" value="Chromosome"/>
</dbReference>
<dbReference type="KEGG" id="xba:C7S18_15645"/>
<name>A0A2P1PUM0_9GAMM</name>
<accession>A0A2P1PUM0</accession>
<gene>
    <name evidence="1" type="ORF">C7S18_15645</name>
</gene>
<reference evidence="1 2" key="1">
    <citation type="submission" date="2018-03" db="EMBL/GenBank/DDBJ databases">
        <title>Ahniella affigens gen. nov., sp. nov., a gammaproteobacterium isolated from sandy soil near a stream.</title>
        <authorList>
            <person name="Ko Y."/>
            <person name="Kim J.-H."/>
        </authorList>
    </citation>
    <scope>NUCLEOTIDE SEQUENCE [LARGE SCALE GENOMIC DNA]</scope>
    <source>
        <strain evidence="1 2">D13</strain>
    </source>
</reference>
<dbReference type="EMBL" id="CP027860">
    <property type="protein sequence ID" value="AVP98531.1"/>
    <property type="molecule type" value="Genomic_DNA"/>
</dbReference>
<evidence type="ECO:0000313" key="1">
    <source>
        <dbReference type="EMBL" id="AVP98531.1"/>
    </source>
</evidence>
<proteinExistence type="predicted"/>
<keyword evidence="2" id="KW-1185">Reference proteome</keyword>
<protein>
    <submittedName>
        <fullName evidence="1">Uncharacterized protein</fullName>
    </submittedName>
</protein>
<dbReference type="RefSeq" id="WP_106892452.1">
    <property type="nucleotide sequence ID" value="NZ_CP027860.1"/>
</dbReference>
<organism evidence="1 2">
    <name type="scientific">Ahniella affigens</name>
    <dbReference type="NCBI Taxonomy" id="2021234"/>
    <lineage>
        <taxon>Bacteria</taxon>
        <taxon>Pseudomonadati</taxon>
        <taxon>Pseudomonadota</taxon>
        <taxon>Gammaproteobacteria</taxon>
        <taxon>Lysobacterales</taxon>
        <taxon>Rhodanobacteraceae</taxon>
        <taxon>Ahniella</taxon>
    </lineage>
</organism>